<dbReference type="Proteomes" id="UP000564806">
    <property type="component" value="Unassembled WGS sequence"/>
</dbReference>
<dbReference type="InterPro" id="IPR005754">
    <property type="entry name" value="Sortase"/>
</dbReference>
<dbReference type="InterPro" id="IPR023365">
    <property type="entry name" value="Sortase_dom-sf"/>
</dbReference>
<evidence type="ECO:0000256" key="2">
    <source>
        <dbReference type="PIRSR" id="PIRSR605754-1"/>
    </source>
</evidence>
<dbReference type="InterPro" id="IPR042001">
    <property type="entry name" value="Sortase_F"/>
</dbReference>
<dbReference type="Pfam" id="PF04203">
    <property type="entry name" value="Sortase"/>
    <property type="match status" value="1"/>
</dbReference>
<dbReference type="SUPFAM" id="SSF63817">
    <property type="entry name" value="Sortase"/>
    <property type="match status" value="1"/>
</dbReference>
<feature type="region of interest" description="Disordered" evidence="3">
    <location>
        <begin position="19"/>
        <end position="57"/>
    </location>
</feature>
<organism evidence="4 5">
    <name type="scientific">Paenibacillus agri</name>
    <dbReference type="NCBI Taxonomy" id="2744309"/>
    <lineage>
        <taxon>Bacteria</taxon>
        <taxon>Bacillati</taxon>
        <taxon>Bacillota</taxon>
        <taxon>Bacilli</taxon>
        <taxon>Bacillales</taxon>
        <taxon>Paenibacillaceae</taxon>
        <taxon>Paenibacillus</taxon>
    </lineage>
</organism>
<keyword evidence="1" id="KW-0378">Hydrolase</keyword>
<dbReference type="CDD" id="cd05829">
    <property type="entry name" value="Sortase_F"/>
    <property type="match status" value="1"/>
</dbReference>
<dbReference type="GO" id="GO:0016787">
    <property type="term" value="F:hydrolase activity"/>
    <property type="evidence" value="ECO:0007669"/>
    <property type="project" value="UniProtKB-KW"/>
</dbReference>
<sequence length="207" mass="22505">MLLTSIAFYGCGCAATTPAPAPKENLHTKSQTNTTENDITVEPTKEPIPVHSAPPLPEKPFMPTRLSIPVIEVAAEIEPVSVLPSGQMGVPESTDLVGISYPGVLPGSKGNVVLDGHVDSYTGPAVFFKLKKLKPGDSIIVSNNTHRLTYTVESVEIYPTEQAPLERIFGDTAEHRLTLITCTGKYSRKKKEHEKRLVVFTKQKGEL</sequence>
<evidence type="ECO:0000313" key="5">
    <source>
        <dbReference type="Proteomes" id="UP000564806"/>
    </source>
</evidence>
<dbReference type="Gene3D" id="2.40.260.10">
    <property type="entry name" value="Sortase"/>
    <property type="match status" value="1"/>
</dbReference>
<gene>
    <name evidence="4" type="ORF">HPT30_24450</name>
</gene>
<proteinExistence type="predicted"/>
<feature type="active site" description="Acyl-thioester intermediate" evidence="2">
    <location>
        <position position="182"/>
    </location>
</feature>
<evidence type="ECO:0000256" key="1">
    <source>
        <dbReference type="ARBA" id="ARBA00022801"/>
    </source>
</evidence>
<feature type="active site" description="Proton donor/acceptor" evidence="2">
    <location>
        <position position="117"/>
    </location>
</feature>
<reference evidence="4" key="1">
    <citation type="submission" date="2020-06" db="EMBL/GenBank/DDBJ databases">
        <title>Paenibacillus sp. nov., isolated from soil.</title>
        <authorList>
            <person name="Seo Y.L."/>
        </authorList>
    </citation>
    <scope>NUCLEOTIDE SEQUENCE [LARGE SCALE GENOMIC DNA]</scope>
    <source>
        <strain evidence="4">JW14</strain>
    </source>
</reference>
<protein>
    <submittedName>
        <fullName evidence="4">Class F sortase</fullName>
    </submittedName>
</protein>
<comment type="caution">
    <text evidence="4">The sequence shown here is derived from an EMBL/GenBank/DDBJ whole genome shotgun (WGS) entry which is preliminary data.</text>
</comment>
<accession>A0A850ESJ4</accession>
<evidence type="ECO:0000256" key="3">
    <source>
        <dbReference type="SAM" id="MobiDB-lite"/>
    </source>
</evidence>
<dbReference type="NCBIfam" id="TIGR01076">
    <property type="entry name" value="sortase_fam"/>
    <property type="match status" value="1"/>
</dbReference>
<keyword evidence="5" id="KW-1185">Reference proteome</keyword>
<name>A0A850ESJ4_9BACL</name>
<dbReference type="AlphaFoldDB" id="A0A850ESJ4"/>
<evidence type="ECO:0000313" key="4">
    <source>
        <dbReference type="EMBL" id="NUU63516.1"/>
    </source>
</evidence>
<feature type="compositionally biased region" description="Polar residues" evidence="3">
    <location>
        <begin position="28"/>
        <end position="38"/>
    </location>
</feature>
<dbReference type="EMBL" id="JABWCS010000219">
    <property type="protein sequence ID" value="NUU63516.1"/>
    <property type="molecule type" value="Genomic_DNA"/>
</dbReference>
<dbReference type="RefSeq" id="WP_175373914.1">
    <property type="nucleotide sequence ID" value="NZ_JABWCS010000219.1"/>
</dbReference>